<organism evidence="1 2">
    <name type="scientific">Populus trichocarpa</name>
    <name type="common">Western balsam poplar</name>
    <name type="synonym">Populus balsamifera subsp. trichocarpa</name>
    <dbReference type="NCBI Taxonomy" id="3694"/>
    <lineage>
        <taxon>Eukaryota</taxon>
        <taxon>Viridiplantae</taxon>
        <taxon>Streptophyta</taxon>
        <taxon>Embryophyta</taxon>
        <taxon>Tracheophyta</taxon>
        <taxon>Spermatophyta</taxon>
        <taxon>Magnoliopsida</taxon>
        <taxon>eudicotyledons</taxon>
        <taxon>Gunneridae</taxon>
        <taxon>Pentapetalae</taxon>
        <taxon>rosids</taxon>
        <taxon>fabids</taxon>
        <taxon>Malpighiales</taxon>
        <taxon>Salicaceae</taxon>
        <taxon>Saliceae</taxon>
        <taxon>Populus</taxon>
    </lineage>
</organism>
<keyword evidence="2" id="KW-1185">Reference proteome</keyword>
<dbReference type="InParanoid" id="A0A2K2C558"/>
<name>A0A2K2C558_POPTR</name>
<gene>
    <name evidence="1" type="ORF">POPTR_001G285200</name>
</gene>
<dbReference type="STRING" id="3694.A0A2K2C558"/>
<dbReference type="EMBL" id="CM009290">
    <property type="protein sequence ID" value="PNT57156.1"/>
    <property type="molecule type" value="Genomic_DNA"/>
</dbReference>
<dbReference type="Proteomes" id="UP000006729">
    <property type="component" value="Chromosome 1"/>
</dbReference>
<dbReference type="AlphaFoldDB" id="A0A2K2C558"/>
<evidence type="ECO:0000313" key="2">
    <source>
        <dbReference type="Proteomes" id="UP000006729"/>
    </source>
</evidence>
<protein>
    <submittedName>
        <fullName evidence="1">Uncharacterized protein</fullName>
    </submittedName>
</protein>
<sequence>MNTNPNFYKTSPLFLSFSSSKPLSLCGWRIQVLPPKDGFYENCSFFFSNKNSVTCRVFIDSVLIHLETDDADPSNYQGSHLLGVEFGDFRPDEDQLPVLALEFIPVIRE</sequence>
<proteinExistence type="predicted"/>
<evidence type="ECO:0000313" key="1">
    <source>
        <dbReference type="EMBL" id="PNT57156.1"/>
    </source>
</evidence>
<accession>A0A2K2C558</accession>
<reference evidence="1 2" key="1">
    <citation type="journal article" date="2006" name="Science">
        <title>The genome of black cottonwood, Populus trichocarpa (Torr. &amp; Gray).</title>
        <authorList>
            <person name="Tuskan G.A."/>
            <person name="Difazio S."/>
            <person name="Jansson S."/>
            <person name="Bohlmann J."/>
            <person name="Grigoriev I."/>
            <person name="Hellsten U."/>
            <person name="Putnam N."/>
            <person name="Ralph S."/>
            <person name="Rombauts S."/>
            <person name="Salamov A."/>
            <person name="Schein J."/>
            <person name="Sterck L."/>
            <person name="Aerts A."/>
            <person name="Bhalerao R.R."/>
            <person name="Bhalerao R.P."/>
            <person name="Blaudez D."/>
            <person name="Boerjan W."/>
            <person name="Brun A."/>
            <person name="Brunner A."/>
            <person name="Busov V."/>
            <person name="Campbell M."/>
            <person name="Carlson J."/>
            <person name="Chalot M."/>
            <person name="Chapman J."/>
            <person name="Chen G.L."/>
            <person name="Cooper D."/>
            <person name="Coutinho P.M."/>
            <person name="Couturier J."/>
            <person name="Covert S."/>
            <person name="Cronk Q."/>
            <person name="Cunningham R."/>
            <person name="Davis J."/>
            <person name="Degroeve S."/>
            <person name="Dejardin A."/>
            <person name="Depamphilis C."/>
            <person name="Detter J."/>
            <person name="Dirks B."/>
            <person name="Dubchak I."/>
            <person name="Duplessis S."/>
            <person name="Ehlting J."/>
            <person name="Ellis B."/>
            <person name="Gendler K."/>
            <person name="Goodstein D."/>
            <person name="Gribskov M."/>
            <person name="Grimwood J."/>
            <person name="Groover A."/>
            <person name="Gunter L."/>
            <person name="Hamberger B."/>
            <person name="Heinze B."/>
            <person name="Helariutta Y."/>
            <person name="Henrissat B."/>
            <person name="Holligan D."/>
            <person name="Holt R."/>
            <person name="Huang W."/>
            <person name="Islam-Faridi N."/>
            <person name="Jones S."/>
            <person name="Jones-Rhoades M."/>
            <person name="Jorgensen R."/>
            <person name="Joshi C."/>
            <person name="Kangasjarvi J."/>
            <person name="Karlsson J."/>
            <person name="Kelleher C."/>
            <person name="Kirkpatrick R."/>
            <person name="Kirst M."/>
            <person name="Kohler A."/>
            <person name="Kalluri U."/>
            <person name="Larimer F."/>
            <person name="Leebens-Mack J."/>
            <person name="Leple J.C."/>
            <person name="Locascio P."/>
            <person name="Lou Y."/>
            <person name="Lucas S."/>
            <person name="Martin F."/>
            <person name="Montanini B."/>
            <person name="Napoli C."/>
            <person name="Nelson D.R."/>
            <person name="Nelson C."/>
            <person name="Nieminen K."/>
            <person name="Nilsson O."/>
            <person name="Pereda V."/>
            <person name="Peter G."/>
            <person name="Philippe R."/>
            <person name="Pilate G."/>
            <person name="Poliakov A."/>
            <person name="Razumovskaya J."/>
            <person name="Richardson P."/>
            <person name="Rinaldi C."/>
            <person name="Ritland K."/>
            <person name="Rouze P."/>
            <person name="Ryaboy D."/>
            <person name="Schmutz J."/>
            <person name="Schrader J."/>
            <person name="Segerman B."/>
            <person name="Shin H."/>
            <person name="Siddiqui A."/>
            <person name="Sterky F."/>
            <person name="Terry A."/>
            <person name="Tsai C.J."/>
            <person name="Uberbacher E."/>
            <person name="Unneberg P."/>
            <person name="Vahala J."/>
            <person name="Wall K."/>
            <person name="Wessler S."/>
            <person name="Yang G."/>
            <person name="Yin T."/>
            <person name="Douglas C."/>
            <person name="Marra M."/>
            <person name="Sandberg G."/>
            <person name="Van de Peer Y."/>
            <person name="Rokhsar D."/>
        </authorList>
    </citation>
    <scope>NUCLEOTIDE SEQUENCE [LARGE SCALE GENOMIC DNA]</scope>
    <source>
        <strain evidence="2">cv. Nisqually</strain>
    </source>
</reference>